<name>A0A1M4E5Z0_9ACTN</name>
<gene>
    <name evidence="2" type="ORF">BN4615_P3719</name>
</gene>
<sequence length="98" mass="10397">MHGELTTLGIKVPPSTVWEILEQAGLDPAPERASITWADFLRSQADALLACDFIETLTLSGNASTSWQSSSTPPGASVFSAPPLTRARPGSSKRSGIW</sequence>
<dbReference type="EMBL" id="LT559118">
    <property type="protein sequence ID" value="SBO94203.1"/>
    <property type="molecule type" value="Genomic_DNA"/>
</dbReference>
<accession>A0A1M4E5Z0</accession>
<organism evidence="2">
    <name type="scientific">Nonomuraea gerenzanensis</name>
    <dbReference type="NCBI Taxonomy" id="93944"/>
    <lineage>
        <taxon>Bacteria</taxon>
        <taxon>Bacillati</taxon>
        <taxon>Actinomycetota</taxon>
        <taxon>Actinomycetes</taxon>
        <taxon>Streptosporangiales</taxon>
        <taxon>Streptosporangiaceae</taxon>
        <taxon>Nonomuraea</taxon>
    </lineage>
</organism>
<protein>
    <submittedName>
        <fullName evidence="2">Homeodomain-like</fullName>
    </submittedName>
</protein>
<reference evidence="2" key="1">
    <citation type="submission" date="2016-04" db="EMBL/GenBank/DDBJ databases">
        <authorList>
            <person name="Evans L.H."/>
            <person name="Alamgir A."/>
            <person name="Owens N."/>
            <person name="Weber N.D."/>
            <person name="Virtaneva K."/>
            <person name="Barbian K."/>
            <person name="Babar A."/>
            <person name="Rosenke K."/>
        </authorList>
    </citation>
    <scope>NUCLEOTIDE SEQUENCE</scope>
    <source>
        <strain evidence="2">Nono1</strain>
    </source>
</reference>
<evidence type="ECO:0000256" key="1">
    <source>
        <dbReference type="SAM" id="MobiDB-lite"/>
    </source>
</evidence>
<dbReference type="AlphaFoldDB" id="A0A1M4E5Z0"/>
<evidence type="ECO:0000313" key="2">
    <source>
        <dbReference type="EMBL" id="SBO94203.1"/>
    </source>
</evidence>
<proteinExistence type="predicted"/>
<feature type="compositionally biased region" description="Polar residues" evidence="1">
    <location>
        <begin position="63"/>
        <end position="74"/>
    </location>
</feature>
<dbReference type="GO" id="GO:0003677">
    <property type="term" value="F:DNA binding"/>
    <property type="evidence" value="ECO:0007669"/>
    <property type="project" value="UniProtKB-KW"/>
</dbReference>
<feature type="region of interest" description="Disordered" evidence="1">
    <location>
        <begin position="63"/>
        <end position="98"/>
    </location>
</feature>
<keyword evidence="2" id="KW-0238">DNA-binding</keyword>
<keyword evidence="2" id="KW-0371">Homeobox</keyword>